<evidence type="ECO:0000256" key="8">
    <source>
        <dbReference type="ARBA" id="ARBA00023315"/>
    </source>
</evidence>
<keyword evidence="6" id="KW-0564">Palmitate</keyword>
<feature type="domain" description="Palmitoyltransferase DHHC" evidence="12">
    <location>
        <begin position="418"/>
        <end position="544"/>
    </location>
</feature>
<dbReference type="InterPro" id="IPR039859">
    <property type="entry name" value="PFA4/ZDH16/20/ERF2-like"/>
</dbReference>
<comment type="catalytic activity">
    <reaction evidence="9 10">
        <text>L-cysteinyl-[protein] + hexadecanoyl-CoA = S-hexadecanoyl-L-cysteinyl-[protein] + CoA</text>
        <dbReference type="Rhea" id="RHEA:36683"/>
        <dbReference type="Rhea" id="RHEA-COMP:10131"/>
        <dbReference type="Rhea" id="RHEA-COMP:11032"/>
        <dbReference type="ChEBI" id="CHEBI:29950"/>
        <dbReference type="ChEBI" id="CHEBI:57287"/>
        <dbReference type="ChEBI" id="CHEBI:57379"/>
        <dbReference type="ChEBI" id="CHEBI:74151"/>
        <dbReference type="EC" id="2.3.1.225"/>
    </reaction>
</comment>
<dbReference type="PANTHER" id="PTHR22883">
    <property type="entry name" value="ZINC FINGER DHHC DOMAIN CONTAINING PROTEIN"/>
    <property type="match status" value="1"/>
</dbReference>
<evidence type="ECO:0000256" key="4">
    <source>
        <dbReference type="ARBA" id="ARBA00022989"/>
    </source>
</evidence>
<feature type="transmembrane region" description="Helical" evidence="10">
    <location>
        <begin position="463"/>
        <end position="487"/>
    </location>
</feature>
<comment type="similarity">
    <text evidence="10">Belongs to the DHHC palmitoyltransferase family.</text>
</comment>
<evidence type="ECO:0000256" key="6">
    <source>
        <dbReference type="ARBA" id="ARBA00023139"/>
    </source>
</evidence>
<feature type="transmembrane region" description="Helical" evidence="10">
    <location>
        <begin position="507"/>
        <end position="527"/>
    </location>
</feature>
<evidence type="ECO:0000259" key="12">
    <source>
        <dbReference type="Pfam" id="PF01529"/>
    </source>
</evidence>
<dbReference type="GO" id="GO:0005783">
    <property type="term" value="C:endoplasmic reticulum"/>
    <property type="evidence" value="ECO:0007669"/>
    <property type="project" value="TreeGrafter"/>
</dbReference>
<dbReference type="Proteomes" id="UP000305067">
    <property type="component" value="Unassembled WGS sequence"/>
</dbReference>
<keyword evidence="5 10" id="KW-0472">Membrane</keyword>
<dbReference type="GO" id="GO:0016020">
    <property type="term" value="C:membrane"/>
    <property type="evidence" value="ECO:0007669"/>
    <property type="project" value="UniProtKB-SubCell"/>
</dbReference>
<evidence type="ECO:0000256" key="9">
    <source>
        <dbReference type="ARBA" id="ARBA00048048"/>
    </source>
</evidence>
<feature type="region of interest" description="Disordered" evidence="11">
    <location>
        <begin position="1"/>
        <end position="173"/>
    </location>
</feature>
<dbReference type="EMBL" id="ML178821">
    <property type="protein sequence ID" value="TFL03136.1"/>
    <property type="molecule type" value="Genomic_DNA"/>
</dbReference>
<keyword evidence="7" id="KW-0449">Lipoprotein</keyword>
<organism evidence="13 14">
    <name type="scientific">Pterulicium gracile</name>
    <dbReference type="NCBI Taxonomy" id="1884261"/>
    <lineage>
        <taxon>Eukaryota</taxon>
        <taxon>Fungi</taxon>
        <taxon>Dikarya</taxon>
        <taxon>Basidiomycota</taxon>
        <taxon>Agaricomycotina</taxon>
        <taxon>Agaricomycetes</taxon>
        <taxon>Agaricomycetidae</taxon>
        <taxon>Agaricales</taxon>
        <taxon>Pleurotineae</taxon>
        <taxon>Pterulaceae</taxon>
        <taxon>Pterulicium</taxon>
    </lineage>
</organism>
<feature type="compositionally biased region" description="Polar residues" evidence="11">
    <location>
        <begin position="126"/>
        <end position="149"/>
    </location>
</feature>
<evidence type="ECO:0000313" key="14">
    <source>
        <dbReference type="Proteomes" id="UP000305067"/>
    </source>
</evidence>
<dbReference type="GO" id="GO:0005794">
    <property type="term" value="C:Golgi apparatus"/>
    <property type="evidence" value="ECO:0007669"/>
    <property type="project" value="TreeGrafter"/>
</dbReference>
<feature type="transmembrane region" description="Helical" evidence="10">
    <location>
        <begin position="355"/>
        <end position="374"/>
    </location>
</feature>
<evidence type="ECO:0000313" key="13">
    <source>
        <dbReference type="EMBL" id="TFL03136.1"/>
    </source>
</evidence>
<dbReference type="GO" id="GO:0019706">
    <property type="term" value="F:protein-cysteine S-palmitoyltransferase activity"/>
    <property type="evidence" value="ECO:0007669"/>
    <property type="project" value="UniProtKB-EC"/>
</dbReference>
<keyword evidence="14" id="KW-1185">Reference proteome</keyword>
<feature type="compositionally biased region" description="Polar residues" evidence="11">
    <location>
        <begin position="190"/>
        <end position="206"/>
    </location>
</feature>
<keyword evidence="2 10" id="KW-0808">Transferase</keyword>
<evidence type="ECO:0000256" key="3">
    <source>
        <dbReference type="ARBA" id="ARBA00022692"/>
    </source>
</evidence>
<proteinExistence type="inferred from homology"/>
<dbReference type="PROSITE" id="PS50216">
    <property type="entry name" value="DHHC"/>
    <property type="match status" value="1"/>
</dbReference>
<keyword evidence="4 10" id="KW-1133">Transmembrane helix</keyword>
<protein>
    <recommendedName>
        <fullName evidence="10">Palmitoyltransferase</fullName>
        <ecNumber evidence="10">2.3.1.225</ecNumber>
    </recommendedName>
</protein>
<feature type="transmembrane region" description="Helical" evidence="10">
    <location>
        <begin position="318"/>
        <end position="343"/>
    </location>
</feature>
<comment type="subcellular location">
    <subcellularLocation>
        <location evidence="1">Membrane</location>
        <topology evidence="1">Multi-pass membrane protein</topology>
    </subcellularLocation>
</comment>
<dbReference type="InterPro" id="IPR001594">
    <property type="entry name" value="Palmitoyltrfase_DHHC"/>
</dbReference>
<feature type="compositionally biased region" description="Basic and acidic residues" evidence="11">
    <location>
        <begin position="116"/>
        <end position="125"/>
    </location>
</feature>
<gene>
    <name evidence="13" type="ORF">BDV98DRAFT_565446</name>
</gene>
<evidence type="ECO:0000256" key="2">
    <source>
        <dbReference type="ARBA" id="ARBA00022679"/>
    </source>
</evidence>
<dbReference type="OrthoDB" id="9909019at2759"/>
<name>A0A5C3QMJ5_9AGAR</name>
<feature type="region of interest" description="Disordered" evidence="11">
    <location>
        <begin position="189"/>
        <end position="276"/>
    </location>
</feature>
<feature type="compositionally biased region" description="Polar residues" evidence="11">
    <location>
        <begin position="34"/>
        <end position="49"/>
    </location>
</feature>
<evidence type="ECO:0000256" key="10">
    <source>
        <dbReference type="RuleBase" id="RU079119"/>
    </source>
</evidence>
<feature type="compositionally biased region" description="Low complexity" evidence="11">
    <location>
        <begin position="150"/>
        <end position="166"/>
    </location>
</feature>
<reference evidence="13 14" key="1">
    <citation type="journal article" date="2019" name="Nat. Ecol. Evol.">
        <title>Megaphylogeny resolves global patterns of mushroom evolution.</title>
        <authorList>
            <person name="Varga T."/>
            <person name="Krizsan K."/>
            <person name="Foldi C."/>
            <person name="Dima B."/>
            <person name="Sanchez-Garcia M."/>
            <person name="Sanchez-Ramirez S."/>
            <person name="Szollosi G.J."/>
            <person name="Szarkandi J.G."/>
            <person name="Papp V."/>
            <person name="Albert L."/>
            <person name="Andreopoulos W."/>
            <person name="Angelini C."/>
            <person name="Antonin V."/>
            <person name="Barry K.W."/>
            <person name="Bougher N.L."/>
            <person name="Buchanan P."/>
            <person name="Buyck B."/>
            <person name="Bense V."/>
            <person name="Catcheside P."/>
            <person name="Chovatia M."/>
            <person name="Cooper J."/>
            <person name="Damon W."/>
            <person name="Desjardin D."/>
            <person name="Finy P."/>
            <person name="Geml J."/>
            <person name="Haridas S."/>
            <person name="Hughes K."/>
            <person name="Justo A."/>
            <person name="Karasinski D."/>
            <person name="Kautmanova I."/>
            <person name="Kiss B."/>
            <person name="Kocsube S."/>
            <person name="Kotiranta H."/>
            <person name="LaButti K.M."/>
            <person name="Lechner B.E."/>
            <person name="Liimatainen K."/>
            <person name="Lipzen A."/>
            <person name="Lukacs Z."/>
            <person name="Mihaltcheva S."/>
            <person name="Morgado L.N."/>
            <person name="Niskanen T."/>
            <person name="Noordeloos M.E."/>
            <person name="Ohm R.A."/>
            <person name="Ortiz-Santana B."/>
            <person name="Ovrebo C."/>
            <person name="Racz N."/>
            <person name="Riley R."/>
            <person name="Savchenko A."/>
            <person name="Shiryaev A."/>
            <person name="Soop K."/>
            <person name="Spirin V."/>
            <person name="Szebenyi C."/>
            <person name="Tomsovsky M."/>
            <person name="Tulloss R.E."/>
            <person name="Uehling J."/>
            <person name="Grigoriev I.V."/>
            <person name="Vagvolgyi C."/>
            <person name="Papp T."/>
            <person name="Martin F.M."/>
            <person name="Miettinen O."/>
            <person name="Hibbett D.S."/>
            <person name="Nagy L.G."/>
        </authorList>
    </citation>
    <scope>NUCLEOTIDE SEQUENCE [LARGE SCALE GENOMIC DNA]</scope>
    <source>
        <strain evidence="13 14">CBS 309.79</strain>
    </source>
</reference>
<dbReference type="AlphaFoldDB" id="A0A5C3QMJ5"/>
<evidence type="ECO:0000256" key="1">
    <source>
        <dbReference type="ARBA" id="ARBA00004141"/>
    </source>
</evidence>
<dbReference type="PANTHER" id="PTHR22883:SF488">
    <property type="entry name" value="PALMITOYLTRANSFERASE"/>
    <property type="match status" value="1"/>
</dbReference>
<dbReference type="Pfam" id="PF01529">
    <property type="entry name" value="DHHC"/>
    <property type="match status" value="1"/>
</dbReference>
<dbReference type="GO" id="GO:0006612">
    <property type="term" value="P:protein targeting to membrane"/>
    <property type="evidence" value="ECO:0007669"/>
    <property type="project" value="TreeGrafter"/>
</dbReference>
<feature type="compositionally biased region" description="Polar residues" evidence="11">
    <location>
        <begin position="93"/>
        <end position="105"/>
    </location>
</feature>
<dbReference type="STRING" id="1884261.A0A5C3QMJ5"/>
<evidence type="ECO:0000256" key="7">
    <source>
        <dbReference type="ARBA" id="ARBA00023288"/>
    </source>
</evidence>
<comment type="domain">
    <text evidence="10">The DHHC domain is required for palmitoyltransferase activity.</text>
</comment>
<sequence>MEPRRSLTLGVPRASTHAGGIQPPASFFRPSKPNPSRSLSPLSTSQHSRSPIHEQHGEEQVIVLSANPDGVQNDTGSQLSLDDEPSSLSPAPTNTGRTAGTSRSGSLDMYGSQGAHHQEGVEPRRSTATNHYSPNVPSIVTTPAARTSLSQSRPKSPTSHSSSGVSATAAGKKVRTSLDALFNLRRGDSHSTVVSQQQMRVKQSSPFGHGHAQPRRSFGGTTEEEDFDEERSIGLGSYPIRKYPPPSPSVSPTHSRPHSGDPHSLFNPVRPPAHPPLAAVPMTDPKAPLKKLMNYRLHPSRNRFFLNGRILTGGDAPWAFVGCLLIVLGITGSWFGTTCVWWWREHGSSAGKAVSIVGAYACLLVISNMLVTAFSDPGILPRDLDIDPPYPSAASSDGGVKVPLPRDLKVRSDVVRVKYCHTCKTYRPPRSSHCKMCDNCVDDCDHHCQWVNNCIGRRNYGTFFALLLTGAATLVLVLCTTAFHLAIESNRRGSFRSSISSPLGIGSAVAFALSVSIIWPVSALLAYHVRLLLLNVTTIEQIRNQAHTTLIPGQAPPNPFSHGNWRRNLVAVLGRPRGYSWLRPQEVATEDRREVNPWTLARQQHIAEDGPSGRDGGY</sequence>
<evidence type="ECO:0000256" key="11">
    <source>
        <dbReference type="SAM" id="MobiDB-lite"/>
    </source>
</evidence>
<accession>A0A5C3QMJ5</accession>
<keyword evidence="8 10" id="KW-0012">Acyltransferase</keyword>
<keyword evidence="3 10" id="KW-0812">Transmembrane</keyword>
<dbReference type="EC" id="2.3.1.225" evidence="10"/>
<evidence type="ECO:0000256" key="5">
    <source>
        <dbReference type="ARBA" id="ARBA00023136"/>
    </source>
</evidence>